<reference evidence="1" key="1">
    <citation type="journal article" date="2023" name="Insect Mol. Biol.">
        <title>Genome sequencing provides insights into the evolution of gene families encoding plant cell wall-degrading enzymes in longhorned beetles.</title>
        <authorList>
            <person name="Shin N.R."/>
            <person name="Okamura Y."/>
            <person name="Kirsch R."/>
            <person name="Pauchet Y."/>
        </authorList>
    </citation>
    <scope>NUCLEOTIDE SEQUENCE</scope>
    <source>
        <strain evidence="1">MMC_N1</strain>
    </source>
</reference>
<dbReference type="EMBL" id="JAPWTJ010000200">
    <property type="protein sequence ID" value="KAJ8981159.1"/>
    <property type="molecule type" value="Genomic_DNA"/>
</dbReference>
<accession>A0ABQ9JU91</accession>
<organism evidence="1 2">
    <name type="scientific">Molorchus minor</name>
    <dbReference type="NCBI Taxonomy" id="1323400"/>
    <lineage>
        <taxon>Eukaryota</taxon>
        <taxon>Metazoa</taxon>
        <taxon>Ecdysozoa</taxon>
        <taxon>Arthropoda</taxon>
        <taxon>Hexapoda</taxon>
        <taxon>Insecta</taxon>
        <taxon>Pterygota</taxon>
        <taxon>Neoptera</taxon>
        <taxon>Endopterygota</taxon>
        <taxon>Coleoptera</taxon>
        <taxon>Polyphaga</taxon>
        <taxon>Cucujiformia</taxon>
        <taxon>Chrysomeloidea</taxon>
        <taxon>Cerambycidae</taxon>
        <taxon>Lamiinae</taxon>
        <taxon>Monochamini</taxon>
        <taxon>Molorchus</taxon>
    </lineage>
</organism>
<sequence length="199" mass="23333">MKEPLPRGTKTNRKEHLRHTFFYTTKGHKFKERRRITEKGEEYVQQTINCYNCGSYIPYSLLLDVMLSCNILIFYDILSSGTLIFQHGVSWLSKTLLNHITLNSCLKVEYNHDKSQPDPCILKPCNAKQVSERGSRMYVSVFSWTKLIANYNLFYRKKEREVILAIFFLQKPPQILTQDCLKPLCTNFCHDRIQGVAEN</sequence>
<keyword evidence="2" id="KW-1185">Reference proteome</keyword>
<name>A0ABQ9JU91_9CUCU</name>
<evidence type="ECO:0000313" key="1">
    <source>
        <dbReference type="EMBL" id="KAJ8981159.1"/>
    </source>
</evidence>
<gene>
    <name evidence="1" type="ORF">NQ317_013825</name>
</gene>
<proteinExistence type="predicted"/>
<comment type="caution">
    <text evidence="1">The sequence shown here is derived from an EMBL/GenBank/DDBJ whole genome shotgun (WGS) entry which is preliminary data.</text>
</comment>
<protein>
    <submittedName>
        <fullName evidence="1">Uncharacterized protein</fullName>
    </submittedName>
</protein>
<dbReference type="Proteomes" id="UP001162164">
    <property type="component" value="Unassembled WGS sequence"/>
</dbReference>
<evidence type="ECO:0000313" key="2">
    <source>
        <dbReference type="Proteomes" id="UP001162164"/>
    </source>
</evidence>